<dbReference type="PATRIC" id="fig|1156395.6.peg.813"/>
<evidence type="ECO:0000313" key="3">
    <source>
        <dbReference type="Proteomes" id="UP000093080"/>
    </source>
</evidence>
<keyword evidence="3" id="KW-1185">Reference proteome</keyword>
<evidence type="ECO:0000259" key="1">
    <source>
        <dbReference type="Pfam" id="PF13524"/>
    </source>
</evidence>
<dbReference type="RefSeq" id="WP_067616593.1">
    <property type="nucleotide sequence ID" value="NZ_MAGO01000003.1"/>
</dbReference>
<proteinExistence type="predicted"/>
<dbReference type="InterPro" id="IPR055259">
    <property type="entry name" value="YkvP/CgeB_Glyco_trans-like"/>
</dbReference>
<comment type="caution">
    <text evidence="2">The sequence shown here is derived from an EMBL/GenBank/DDBJ whole genome shotgun (WGS) entry which is preliminary data.</text>
</comment>
<dbReference type="EMBL" id="MAGO01000003">
    <property type="protein sequence ID" value="OCC15877.1"/>
    <property type="molecule type" value="Genomic_DNA"/>
</dbReference>
<dbReference type="STRING" id="1156395.DBT_0802"/>
<dbReference type="AlphaFoldDB" id="A0A1B9F7G3"/>
<gene>
    <name evidence="2" type="ORF">DBT_0802</name>
</gene>
<dbReference type="Proteomes" id="UP000093080">
    <property type="component" value="Unassembled WGS sequence"/>
</dbReference>
<name>A0A1B9F7G3_9BACT</name>
<reference evidence="2 3" key="1">
    <citation type="submission" date="2016-06" db="EMBL/GenBank/DDBJ databases">
        <title>Respiratory ammonification of nitrate coupled to the oxidation of elemental sulfur in deep-sea autotrophic thermophilic bacteria.</title>
        <authorList>
            <person name="Slobodkina G.B."/>
            <person name="Mardanov A.V."/>
            <person name="Ravin N.V."/>
            <person name="Frolova A.A."/>
            <person name="Viryasiv M.B."/>
            <person name="Chernyh N.A."/>
            <person name="Bonch-Osmolovskaya E.A."/>
            <person name="Slobodkin A.I."/>
        </authorList>
    </citation>
    <scope>NUCLEOTIDE SEQUENCE [LARGE SCALE GENOMIC DNA]</scope>
    <source>
        <strain evidence="2 3">S69</strain>
    </source>
</reference>
<dbReference type="OrthoDB" id="9791241at2"/>
<feature type="domain" description="Spore protein YkvP/CgeB glycosyl transferase-like" evidence="1">
    <location>
        <begin position="168"/>
        <end position="304"/>
    </location>
</feature>
<organism evidence="2 3">
    <name type="scientific">Dissulfuribacter thermophilus</name>
    <dbReference type="NCBI Taxonomy" id="1156395"/>
    <lineage>
        <taxon>Bacteria</taxon>
        <taxon>Pseudomonadati</taxon>
        <taxon>Thermodesulfobacteriota</taxon>
        <taxon>Dissulfuribacteria</taxon>
        <taxon>Dissulfuribacterales</taxon>
        <taxon>Dissulfuribacteraceae</taxon>
        <taxon>Dissulfuribacter</taxon>
    </lineage>
</organism>
<sequence length="308" mass="36708">MIFIGPDLSNPHSHFRTNIIDSIGNGHDLIIDLYNVKNSEEIYSRILEHTQKYNEEIVIYNAYEDENFFIYFKQRFPKLKLITIFSDDEWRHSNYDRYLALYSDIFTIAVKKNISAYHSYGLSNVYYMQWACNPKKYYPIPGLEKKYSVTFIGAAYGKRVEYIRYLLKNNIDIKIFGPKWNHYIGFSKHWGGILSHDKMLEIISQSKINLNFLWTSRDPNRSTIKGRTLELAACKGFQLSNYTEEFKNYGFIEGNHIAIFNNKKDLLEKINFYLTHDDERETIAQRAYNHVLKNHTWQHRFDGLFNFF</sequence>
<dbReference type="Pfam" id="PF13524">
    <property type="entry name" value="Glyco_trans_1_2"/>
    <property type="match status" value="1"/>
</dbReference>
<evidence type="ECO:0000313" key="2">
    <source>
        <dbReference type="EMBL" id="OCC15877.1"/>
    </source>
</evidence>
<protein>
    <recommendedName>
        <fullName evidence="1">Spore protein YkvP/CgeB glycosyl transferase-like domain-containing protein</fullName>
    </recommendedName>
</protein>
<accession>A0A1B9F7G3</accession>